<dbReference type="AlphaFoldDB" id="A0AAP0NSR9"/>
<keyword evidence="2" id="KW-1185">Reference proteome</keyword>
<protein>
    <submittedName>
        <fullName evidence="1">Uncharacterized protein</fullName>
    </submittedName>
</protein>
<dbReference type="EMBL" id="JBBNAE010000006">
    <property type="protein sequence ID" value="KAK9116380.1"/>
    <property type="molecule type" value="Genomic_DNA"/>
</dbReference>
<name>A0AAP0NSR9_9MAGN</name>
<dbReference type="Proteomes" id="UP001417504">
    <property type="component" value="Unassembled WGS sequence"/>
</dbReference>
<accession>A0AAP0NSR9</accession>
<evidence type="ECO:0000313" key="2">
    <source>
        <dbReference type="Proteomes" id="UP001417504"/>
    </source>
</evidence>
<organism evidence="1 2">
    <name type="scientific">Stephania japonica</name>
    <dbReference type="NCBI Taxonomy" id="461633"/>
    <lineage>
        <taxon>Eukaryota</taxon>
        <taxon>Viridiplantae</taxon>
        <taxon>Streptophyta</taxon>
        <taxon>Embryophyta</taxon>
        <taxon>Tracheophyta</taxon>
        <taxon>Spermatophyta</taxon>
        <taxon>Magnoliopsida</taxon>
        <taxon>Ranunculales</taxon>
        <taxon>Menispermaceae</taxon>
        <taxon>Menispermoideae</taxon>
        <taxon>Cissampelideae</taxon>
        <taxon>Stephania</taxon>
    </lineage>
</organism>
<proteinExistence type="predicted"/>
<sequence>MVRVYLQLMVRFALRPFKHNFGVGMVKFFKLAVRKCEAASRRLRSPHFDRRNRGYPQEAANAIGCYNSALCCCWESSLSAK</sequence>
<evidence type="ECO:0000313" key="1">
    <source>
        <dbReference type="EMBL" id="KAK9116380.1"/>
    </source>
</evidence>
<reference evidence="1 2" key="1">
    <citation type="submission" date="2024-01" db="EMBL/GenBank/DDBJ databases">
        <title>Genome assemblies of Stephania.</title>
        <authorList>
            <person name="Yang L."/>
        </authorList>
    </citation>
    <scope>NUCLEOTIDE SEQUENCE [LARGE SCALE GENOMIC DNA]</scope>
    <source>
        <strain evidence="1">QJT</strain>
        <tissue evidence="1">Leaf</tissue>
    </source>
</reference>
<comment type="caution">
    <text evidence="1">The sequence shown here is derived from an EMBL/GenBank/DDBJ whole genome shotgun (WGS) entry which is preliminary data.</text>
</comment>
<gene>
    <name evidence="1" type="ORF">Sjap_015327</name>
</gene>